<gene>
    <name evidence="1" type="ORF">E2C01_093322</name>
</gene>
<dbReference type="AlphaFoldDB" id="A0A5B7JTN9"/>
<comment type="caution">
    <text evidence="1">The sequence shown here is derived from an EMBL/GenBank/DDBJ whole genome shotgun (WGS) entry which is preliminary data.</text>
</comment>
<accession>A0A5B7JTN9</accession>
<protein>
    <submittedName>
        <fullName evidence="1">Uncharacterized protein</fullName>
    </submittedName>
</protein>
<dbReference type="Proteomes" id="UP000324222">
    <property type="component" value="Unassembled WGS sequence"/>
</dbReference>
<dbReference type="OrthoDB" id="10255969at2759"/>
<keyword evidence="2" id="KW-1185">Reference proteome</keyword>
<evidence type="ECO:0000313" key="1">
    <source>
        <dbReference type="EMBL" id="MPC97975.1"/>
    </source>
</evidence>
<sequence length="78" mass="8772">MRGGRLLAETSPYSLIEHFGIPSLEDIFLKLCLENRSGEDELLHGKPCLNKSSAQQFFVPDLRFVMFIICSSILSKSP</sequence>
<proteinExistence type="predicted"/>
<name>A0A5B7JTN9_PORTR</name>
<reference evidence="1 2" key="1">
    <citation type="submission" date="2019-05" db="EMBL/GenBank/DDBJ databases">
        <title>Another draft genome of Portunus trituberculatus and its Hox gene families provides insights of decapod evolution.</title>
        <authorList>
            <person name="Jeong J.-H."/>
            <person name="Song I."/>
            <person name="Kim S."/>
            <person name="Choi T."/>
            <person name="Kim D."/>
            <person name="Ryu S."/>
            <person name="Kim W."/>
        </authorList>
    </citation>
    <scope>NUCLEOTIDE SEQUENCE [LARGE SCALE GENOMIC DNA]</scope>
    <source>
        <tissue evidence="1">Muscle</tissue>
    </source>
</reference>
<dbReference type="EMBL" id="VSRR010112249">
    <property type="protein sequence ID" value="MPC97975.1"/>
    <property type="molecule type" value="Genomic_DNA"/>
</dbReference>
<evidence type="ECO:0000313" key="2">
    <source>
        <dbReference type="Proteomes" id="UP000324222"/>
    </source>
</evidence>
<organism evidence="1 2">
    <name type="scientific">Portunus trituberculatus</name>
    <name type="common">Swimming crab</name>
    <name type="synonym">Neptunus trituberculatus</name>
    <dbReference type="NCBI Taxonomy" id="210409"/>
    <lineage>
        <taxon>Eukaryota</taxon>
        <taxon>Metazoa</taxon>
        <taxon>Ecdysozoa</taxon>
        <taxon>Arthropoda</taxon>
        <taxon>Crustacea</taxon>
        <taxon>Multicrustacea</taxon>
        <taxon>Malacostraca</taxon>
        <taxon>Eumalacostraca</taxon>
        <taxon>Eucarida</taxon>
        <taxon>Decapoda</taxon>
        <taxon>Pleocyemata</taxon>
        <taxon>Brachyura</taxon>
        <taxon>Eubrachyura</taxon>
        <taxon>Portunoidea</taxon>
        <taxon>Portunidae</taxon>
        <taxon>Portuninae</taxon>
        <taxon>Portunus</taxon>
    </lineage>
</organism>